<evidence type="ECO:0000256" key="9">
    <source>
        <dbReference type="ARBA" id="ARBA00022833"/>
    </source>
</evidence>
<organism evidence="22 23">
    <name type="scientific">Lachnellula cervina</name>
    <dbReference type="NCBI Taxonomy" id="1316786"/>
    <lineage>
        <taxon>Eukaryota</taxon>
        <taxon>Fungi</taxon>
        <taxon>Dikarya</taxon>
        <taxon>Ascomycota</taxon>
        <taxon>Pezizomycotina</taxon>
        <taxon>Leotiomycetes</taxon>
        <taxon>Helotiales</taxon>
        <taxon>Lachnaceae</taxon>
        <taxon>Lachnellula</taxon>
    </lineage>
</organism>
<reference evidence="22 23" key="1">
    <citation type="submission" date="2018-05" db="EMBL/GenBank/DDBJ databases">
        <title>Whole genome sequencing for identification of molecular markers to develop diagnostic detection tools for the regulated plant pathogen Lachnellula willkommii.</title>
        <authorList>
            <person name="Giroux E."/>
            <person name="Bilodeau G."/>
        </authorList>
    </citation>
    <scope>NUCLEOTIDE SEQUENCE [LARGE SCALE GENOMIC DNA]</scope>
    <source>
        <strain evidence="22 23">CBS 625.97</strain>
    </source>
</reference>
<dbReference type="Pfam" id="PF16278">
    <property type="entry name" value="zf-C2HE"/>
    <property type="match status" value="1"/>
</dbReference>
<keyword evidence="12" id="KW-0539">Nucleus</keyword>
<feature type="domain" description="HIT" evidence="20">
    <location>
        <begin position="87"/>
        <end position="217"/>
    </location>
</feature>
<keyword evidence="7" id="KW-0227">DNA damage</keyword>
<feature type="compositionally biased region" description="Polar residues" evidence="19">
    <location>
        <begin position="51"/>
        <end position="60"/>
    </location>
</feature>
<comment type="catalytic activity">
    <reaction evidence="14">
        <text>a 5'-end adenosine-5'-diphospho-5'-2'-deoxyribonucleoside-DNA + H2O = a 5'-end 5'-phospho-2'-deoxyribonucleoside-DNA + AMP + 2 H(+)</text>
        <dbReference type="Rhea" id="RHEA:52128"/>
        <dbReference type="Rhea" id="RHEA-COMP:13180"/>
        <dbReference type="Rhea" id="RHEA-COMP:13181"/>
        <dbReference type="ChEBI" id="CHEBI:15377"/>
        <dbReference type="ChEBI" id="CHEBI:15378"/>
        <dbReference type="ChEBI" id="CHEBI:136412"/>
        <dbReference type="ChEBI" id="CHEBI:136413"/>
        <dbReference type="ChEBI" id="CHEBI:456215"/>
        <dbReference type="EC" id="3.6.1.71"/>
    </reaction>
</comment>
<evidence type="ECO:0000256" key="8">
    <source>
        <dbReference type="ARBA" id="ARBA00022801"/>
    </source>
</evidence>
<dbReference type="GO" id="GO:0046872">
    <property type="term" value="F:metal ion binding"/>
    <property type="evidence" value="ECO:0007669"/>
    <property type="project" value="UniProtKB-KW"/>
</dbReference>
<evidence type="ECO:0000256" key="18">
    <source>
        <dbReference type="ARBA" id="ARBA00076243"/>
    </source>
</evidence>
<evidence type="ECO:0000256" key="1">
    <source>
        <dbReference type="ARBA" id="ARBA00004123"/>
    </source>
</evidence>
<dbReference type="AlphaFoldDB" id="A0A7D8UX49"/>
<dbReference type="InterPro" id="IPR011146">
    <property type="entry name" value="HIT-like"/>
</dbReference>
<evidence type="ECO:0000256" key="2">
    <source>
        <dbReference type="ARBA" id="ARBA00004496"/>
    </source>
</evidence>
<keyword evidence="10" id="KW-0238">DNA-binding</keyword>
<comment type="subcellular location">
    <subcellularLocation>
        <location evidence="2">Cytoplasm</location>
    </subcellularLocation>
    <subcellularLocation>
        <location evidence="1">Nucleus</location>
    </subcellularLocation>
</comment>
<dbReference type="InterPro" id="IPR036265">
    <property type="entry name" value="HIT-like_sf"/>
</dbReference>
<evidence type="ECO:0000313" key="22">
    <source>
        <dbReference type="EMBL" id="TVY51183.1"/>
    </source>
</evidence>
<keyword evidence="23" id="KW-1185">Reference proteome</keyword>
<keyword evidence="11" id="KW-0234">DNA repair</keyword>
<dbReference type="Proteomes" id="UP000481288">
    <property type="component" value="Unassembled WGS sequence"/>
</dbReference>
<evidence type="ECO:0000256" key="7">
    <source>
        <dbReference type="ARBA" id="ARBA00022763"/>
    </source>
</evidence>
<comment type="catalytic activity">
    <reaction evidence="15">
        <text>a 5'-end adenosine-5'-diphospho-5'-ribonucleoside-2'-deoxyribonucleotide-DNA + H2O = a 5'-end 5'-phospho-ribonucleoside-2'-deoxyribonucleotide-DNA + AMP + 2 H(+)</text>
        <dbReference type="Rhea" id="RHEA:52132"/>
        <dbReference type="Rhea" id="RHEA-COMP:13182"/>
        <dbReference type="Rhea" id="RHEA-COMP:13183"/>
        <dbReference type="ChEBI" id="CHEBI:15377"/>
        <dbReference type="ChEBI" id="CHEBI:15378"/>
        <dbReference type="ChEBI" id="CHEBI:136414"/>
        <dbReference type="ChEBI" id="CHEBI:136415"/>
        <dbReference type="ChEBI" id="CHEBI:456215"/>
        <dbReference type="EC" id="3.6.1.71"/>
    </reaction>
</comment>
<evidence type="ECO:0000259" key="20">
    <source>
        <dbReference type="Pfam" id="PF01230"/>
    </source>
</evidence>
<dbReference type="EC" id="3.6.1.71" evidence="4"/>
<dbReference type="EC" id="3.6.1.72" evidence="3"/>
<dbReference type="FunFam" id="3.30.428.10:FF:000017">
    <property type="entry name" value="Aprataxin-like protein"/>
    <property type="match status" value="1"/>
</dbReference>
<comment type="catalytic activity">
    <reaction evidence="13">
        <text>a 3'-end 2'-deoxyribonucleotide-3'-diphospho-5'-guanosine-DNA + H2O = a 3'-end 2'-deoxyribonucleotide 3'-phosphate-DNA + GMP + 2 H(+)</text>
        <dbReference type="Rhea" id="RHEA:52140"/>
        <dbReference type="Rhea" id="RHEA-COMP:13186"/>
        <dbReference type="Rhea" id="RHEA-COMP:13187"/>
        <dbReference type="ChEBI" id="CHEBI:15377"/>
        <dbReference type="ChEBI" id="CHEBI:15378"/>
        <dbReference type="ChEBI" id="CHEBI:58115"/>
        <dbReference type="ChEBI" id="CHEBI:136419"/>
        <dbReference type="ChEBI" id="CHEBI:136420"/>
        <dbReference type="EC" id="3.6.1.72"/>
    </reaction>
</comment>
<gene>
    <name evidence="22" type="primary">hnt3</name>
    <name evidence="22" type="ORF">LCER1_G007573</name>
</gene>
<dbReference type="PANTHER" id="PTHR12486">
    <property type="entry name" value="APRATAXIN-RELATED"/>
    <property type="match status" value="1"/>
</dbReference>
<evidence type="ECO:0000256" key="15">
    <source>
        <dbReference type="ARBA" id="ARBA00044713"/>
    </source>
</evidence>
<feature type="region of interest" description="Disordered" evidence="19">
    <location>
        <begin position="1"/>
        <end position="76"/>
    </location>
</feature>
<evidence type="ECO:0000256" key="14">
    <source>
        <dbReference type="ARBA" id="ARBA00044639"/>
    </source>
</evidence>
<feature type="domain" description="Aprataxin C2HE/C2H2/C2HC zinc finger" evidence="21">
    <location>
        <begin position="235"/>
        <end position="287"/>
    </location>
</feature>
<evidence type="ECO:0000313" key="23">
    <source>
        <dbReference type="Proteomes" id="UP000481288"/>
    </source>
</evidence>
<evidence type="ECO:0000256" key="16">
    <source>
        <dbReference type="ARBA" id="ARBA00059438"/>
    </source>
</evidence>
<evidence type="ECO:0000256" key="4">
    <source>
        <dbReference type="ARBA" id="ARBA00012496"/>
    </source>
</evidence>
<keyword evidence="5" id="KW-0963">Cytoplasm</keyword>
<evidence type="ECO:0000256" key="10">
    <source>
        <dbReference type="ARBA" id="ARBA00023125"/>
    </source>
</evidence>
<protein>
    <recommendedName>
        <fullName evidence="17">Aprataxin-like protein</fullName>
        <ecNumber evidence="4">3.6.1.71</ecNumber>
        <ecNumber evidence="3">3.6.1.72</ecNumber>
    </recommendedName>
    <alternativeName>
        <fullName evidence="18">Hit family protein 3</fullName>
    </alternativeName>
</protein>
<dbReference type="GO" id="GO:0033699">
    <property type="term" value="F:DNA 5'-adenosine monophosphate hydrolase activity"/>
    <property type="evidence" value="ECO:0007669"/>
    <property type="project" value="UniProtKB-EC"/>
</dbReference>
<evidence type="ECO:0000256" key="19">
    <source>
        <dbReference type="SAM" id="MobiDB-lite"/>
    </source>
</evidence>
<keyword evidence="8" id="KW-0378">Hydrolase</keyword>
<name>A0A7D8UX49_9HELO</name>
<dbReference type="InterPro" id="IPR032566">
    <property type="entry name" value="Znf-C2HE"/>
</dbReference>
<dbReference type="GO" id="GO:0003725">
    <property type="term" value="F:double-stranded RNA binding"/>
    <property type="evidence" value="ECO:0007669"/>
    <property type="project" value="TreeGrafter"/>
</dbReference>
<evidence type="ECO:0000256" key="13">
    <source>
        <dbReference type="ARBA" id="ARBA00024601"/>
    </source>
</evidence>
<dbReference type="GO" id="GO:0005634">
    <property type="term" value="C:nucleus"/>
    <property type="evidence" value="ECO:0007669"/>
    <property type="project" value="UniProtKB-SubCell"/>
</dbReference>
<dbReference type="GO" id="GO:0000012">
    <property type="term" value="P:single strand break repair"/>
    <property type="evidence" value="ECO:0007669"/>
    <property type="project" value="TreeGrafter"/>
</dbReference>
<keyword evidence="9" id="KW-0862">Zinc</keyword>
<dbReference type="GO" id="GO:0003697">
    <property type="term" value="F:single-stranded DNA binding"/>
    <property type="evidence" value="ECO:0007669"/>
    <property type="project" value="TreeGrafter"/>
</dbReference>
<evidence type="ECO:0000256" key="5">
    <source>
        <dbReference type="ARBA" id="ARBA00022490"/>
    </source>
</evidence>
<evidence type="ECO:0000259" key="21">
    <source>
        <dbReference type="Pfam" id="PF16278"/>
    </source>
</evidence>
<dbReference type="EMBL" id="QGMG01000883">
    <property type="protein sequence ID" value="TVY51183.1"/>
    <property type="molecule type" value="Genomic_DNA"/>
</dbReference>
<dbReference type="Gene3D" id="3.30.428.10">
    <property type="entry name" value="HIT-like"/>
    <property type="match status" value="1"/>
</dbReference>
<comment type="function">
    <text evidence="16">DNA-binding protein involved in single-strand DNA break repair, double-strand DNA break repair and base excision repair. Resolves abortive DNA ligation intermediates formed either at base excision sites, or when DNA ligases attempt to repair non-ligatable breaks induced by reactive oxygen species. Catalyzes the release of adenylate groups covalently linked to 5'-phosphate termini, resulting in the production of 5'-phosphate termini that can be efficiently rejoined. Likewise, catalyzes the release of 3'-linked guanosine (DNAppG) and inosine (DNAppI) from DNA, but has higher specific activity with 5'-linked adenosine (AppDNA).</text>
</comment>
<dbReference type="GO" id="GO:0030983">
    <property type="term" value="F:mismatched DNA binding"/>
    <property type="evidence" value="ECO:0007669"/>
    <property type="project" value="TreeGrafter"/>
</dbReference>
<evidence type="ECO:0000256" key="6">
    <source>
        <dbReference type="ARBA" id="ARBA00022723"/>
    </source>
</evidence>
<evidence type="ECO:0000256" key="12">
    <source>
        <dbReference type="ARBA" id="ARBA00023242"/>
    </source>
</evidence>
<evidence type="ECO:0000256" key="17">
    <source>
        <dbReference type="ARBA" id="ARBA00068941"/>
    </source>
</evidence>
<dbReference type="GO" id="GO:0120108">
    <property type="term" value="F:DNA-3'-diphospho-5'-guanosine diphosphatase activity"/>
    <property type="evidence" value="ECO:0007669"/>
    <property type="project" value="UniProtKB-EC"/>
</dbReference>
<dbReference type="GO" id="GO:1990165">
    <property type="term" value="F:single-strand break-containing DNA binding"/>
    <property type="evidence" value="ECO:0007669"/>
    <property type="project" value="TreeGrafter"/>
</dbReference>
<keyword evidence="6" id="KW-0479">Metal-binding</keyword>
<sequence>MPPSKPEDPNTAEEIPITTPVASSASSASRPNALYTDPFPKSQASCPAKRPSTSTSTTHASKPHKRAPPSRDGLLPYITHPSSYPSTRVIYHTPAFVAIHDLYPKSSVHTLLLPRSETHMLMHPCDAFDDAEFLAAVKAEAERLKALVARELRRVYGPGSRGDEERERVLNGDVVVGVEAEGEEVELPPGRDWEKEVMVGVHAGPSMNHLHIHVLSVDRYSECLKHRKHYNSFATDFFVPLEEFPLDREEVRRRSHGIKGDMKCWRCGENFGGRFKELKAHLEVEFKAWKRE</sequence>
<accession>A0A7D8UX49</accession>
<evidence type="ECO:0000256" key="3">
    <source>
        <dbReference type="ARBA" id="ARBA00012495"/>
    </source>
</evidence>
<evidence type="ECO:0000256" key="11">
    <source>
        <dbReference type="ARBA" id="ARBA00023204"/>
    </source>
</evidence>
<dbReference type="SUPFAM" id="SSF54197">
    <property type="entry name" value="HIT-like"/>
    <property type="match status" value="1"/>
</dbReference>
<comment type="caution">
    <text evidence="22">The sequence shown here is derived from an EMBL/GenBank/DDBJ whole genome shotgun (WGS) entry which is preliminary data.</text>
</comment>
<dbReference type="Pfam" id="PF01230">
    <property type="entry name" value="HIT"/>
    <property type="match status" value="1"/>
</dbReference>
<dbReference type="GO" id="GO:0005737">
    <property type="term" value="C:cytoplasm"/>
    <property type="evidence" value="ECO:0007669"/>
    <property type="project" value="UniProtKB-SubCell"/>
</dbReference>
<proteinExistence type="predicted"/>
<dbReference type="OrthoDB" id="3512845at2759"/>
<dbReference type="PANTHER" id="PTHR12486:SF4">
    <property type="entry name" value="APRATAXIN"/>
    <property type="match status" value="1"/>
</dbReference>